<organism evidence="1 4">
    <name type="scientific">Mycena citricolor</name>
    <dbReference type="NCBI Taxonomy" id="2018698"/>
    <lineage>
        <taxon>Eukaryota</taxon>
        <taxon>Fungi</taxon>
        <taxon>Dikarya</taxon>
        <taxon>Basidiomycota</taxon>
        <taxon>Agaricomycotina</taxon>
        <taxon>Agaricomycetes</taxon>
        <taxon>Agaricomycetidae</taxon>
        <taxon>Agaricales</taxon>
        <taxon>Marasmiineae</taxon>
        <taxon>Mycenaceae</taxon>
        <taxon>Mycena</taxon>
    </lineage>
</organism>
<evidence type="ECO:0000313" key="1">
    <source>
        <dbReference type="EMBL" id="CAK5268881.1"/>
    </source>
</evidence>
<name>A0AAD2H472_9AGAR</name>
<dbReference type="EMBL" id="CAVNYO010000147">
    <property type="protein sequence ID" value="CAK5269404.1"/>
    <property type="molecule type" value="Genomic_DNA"/>
</dbReference>
<evidence type="ECO:0000313" key="3">
    <source>
        <dbReference type="EMBL" id="CAK5269934.1"/>
    </source>
</evidence>
<dbReference type="AlphaFoldDB" id="A0AAD2H472"/>
<reference evidence="1" key="1">
    <citation type="submission" date="2023-11" db="EMBL/GenBank/DDBJ databases">
        <authorList>
            <person name="De Vega J J."/>
            <person name="De Vega J J."/>
        </authorList>
    </citation>
    <scope>NUCLEOTIDE SEQUENCE</scope>
</reference>
<evidence type="ECO:0000313" key="4">
    <source>
        <dbReference type="Proteomes" id="UP001295794"/>
    </source>
</evidence>
<gene>
    <name evidence="1" type="ORF">MYCIT1_LOCUS12195</name>
    <name evidence="2" type="ORF">MYCIT1_LOCUS13093</name>
    <name evidence="3" type="ORF">MYCIT1_LOCUS14031</name>
</gene>
<dbReference type="EMBL" id="CAVNYO010000138">
    <property type="protein sequence ID" value="CAK5268881.1"/>
    <property type="molecule type" value="Genomic_DNA"/>
</dbReference>
<dbReference type="EMBL" id="CAVNYO010000158">
    <property type="protein sequence ID" value="CAK5269934.1"/>
    <property type="molecule type" value="Genomic_DNA"/>
</dbReference>
<sequence>MQPLFSRARRCTHSILIGTTRRDECWTSIGYEECSHVRRANGHHARDRARCRQSTQRPGLRHDRDVHRLQTESLFDEIGDGRGSQFEGNTVCTYTRHEKYIHPKQFRLHTRKARSPYDDPCPIECRLCPRISHDSPIIVQLVLHDKHRARGPICST</sequence>
<proteinExistence type="predicted"/>
<protein>
    <submittedName>
        <fullName evidence="1">Uncharacterized protein</fullName>
    </submittedName>
</protein>
<accession>A0AAD2H472</accession>
<evidence type="ECO:0000313" key="2">
    <source>
        <dbReference type="EMBL" id="CAK5269404.1"/>
    </source>
</evidence>
<keyword evidence="4" id="KW-1185">Reference proteome</keyword>
<comment type="caution">
    <text evidence="1">The sequence shown here is derived from an EMBL/GenBank/DDBJ whole genome shotgun (WGS) entry which is preliminary data.</text>
</comment>
<dbReference type="Proteomes" id="UP001295794">
    <property type="component" value="Unassembled WGS sequence"/>
</dbReference>